<name>A0A197JT59_9FUNG</name>
<protein>
    <submittedName>
        <fullName evidence="2">Uncharacterized protein</fullName>
    </submittedName>
</protein>
<reference evidence="2 3" key="1">
    <citation type="submission" date="2016-05" db="EMBL/GenBank/DDBJ databases">
        <title>Genome sequencing reveals origins of a unique bacterial endosymbiosis in the earliest lineages of terrestrial Fungi.</title>
        <authorList>
            <consortium name="DOE Joint Genome Institute"/>
            <person name="Uehling J."/>
            <person name="Gryganskyi A."/>
            <person name="Hameed K."/>
            <person name="Tschaplinski T."/>
            <person name="Misztal P."/>
            <person name="Wu S."/>
            <person name="Desiro A."/>
            <person name="Vande Pol N."/>
            <person name="Du Z.-Y."/>
            <person name="Zienkiewicz A."/>
            <person name="Zienkiewicz K."/>
            <person name="Morin E."/>
            <person name="Tisserant E."/>
            <person name="Splivallo R."/>
            <person name="Hainaut M."/>
            <person name="Henrissat B."/>
            <person name="Ohm R."/>
            <person name="Kuo A."/>
            <person name="Yan J."/>
            <person name="Lipzen A."/>
            <person name="Nolan M."/>
            <person name="Labutti K."/>
            <person name="Barry K."/>
            <person name="Goldstein A."/>
            <person name="Labbe J."/>
            <person name="Schadt C."/>
            <person name="Tuskan G."/>
            <person name="Grigoriev I."/>
            <person name="Martin F."/>
            <person name="Vilgalys R."/>
            <person name="Bonito G."/>
        </authorList>
    </citation>
    <scope>NUCLEOTIDE SEQUENCE [LARGE SCALE GENOMIC DNA]</scope>
    <source>
        <strain evidence="2 3">AG-77</strain>
    </source>
</reference>
<evidence type="ECO:0000313" key="3">
    <source>
        <dbReference type="Proteomes" id="UP000078512"/>
    </source>
</evidence>
<dbReference type="AlphaFoldDB" id="A0A197JT59"/>
<accession>A0A197JT59</accession>
<evidence type="ECO:0000256" key="1">
    <source>
        <dbReference type="SAM" id="MobiDB-lite"/>
    </source>
</evidence>
<evidence type="ECO:0000313" key="2">
    <source>
        <dbReference type="EMBL" id="OAQ27626.1"/>
    </source>
</evidence>
<dbReference type="EMBL" id="KV442055">
    <property type="protein sequence ID" value="OAQ27626.1"/>
    <property type="molecule type" value="Genomic_DNA"/>
</dbReference>
<organism evidence="2 3">
    <name type="scientific">Linnemannia elongata AG-77</name>
    <dbReference type="NCBI Taxonomy" id="1314771"/>
    <lineage>
        <taxon>Eukaryota</taxon>
        <taxon>Fungi</taxon>
        <taxon>Fungi incertae sedis</taxon>
        <taxon>Mucoromycota</taxon>
        <taxon>Mortierellomycotina</taxon>
        <taxon>Mortierellomycetes</taxon>
        <taxon>Mortierellales</taxon>
        <taxon>Mortierellaceae</taxon>
        <taxon>Linnemannia</taxon>
    </lineage>
</organism>
<proteinExistence type="predicted"/>
<feature type="region of interest" description="Disordered" evidence="1">
    <location>
        <begin position="1"/>
        <end position="116"/>
    </location>
</feature>
<keyword evidence="3" id="KW-1185">Reference proteome</keyword>
<dbReference type="Proteomes" id="UP000078512">
    <property type="component" value="Unassembled WGS sequence"/>
</dbReference>
<gene>
    <name evidence="2" type="ORF">K457DRAFT_127283</name>
</gene>
<sequence length="116" mass="12696">MLQQPNHSNQQQQQQQQRAYPLPPKLNRPASVLLEPSTAYHAQEKVTRPRSQSQAVYSTYVPPPNISQSSSGNSNGNSSNSNSNSSTNSGLEPGSSNGKDNQKLHVPSLWSGLRRK</sequence>
<feature type="compositionally biased region" description="Low complexity" evidence="1">
    <location>
        <begin position="67"/>
        <end position="90"/>
    </location>
</feature>